<reference evidence="2" key="1">
    <citation type="journal article" date="2014" name="Int. J. Syst. Evol. Microbiol.">
        <title>Complete genome sequence of Corynebacterium casei LMG S-19264T (=DSM 44701T), isolated from a smear-ripened cheese.</title>
        <authorList>
            <consortium name="US DOE Joint Genome Institute (JGI-PGF)"/>
            <person name="Walter F."/>
            <person name="Albersmeier A."/>
            <person name="Kalinowski J."/>
            <person name="Ruckert C."/>
        </authorList>
    </citation>
    <scope>NUCLEOTIDE SEQUENCE</scope>
    <source>
        <strain evidence="2">KCTC 42590</strain>
    </source>
</reference>
<dbReference type="RefSeq" id="WP_191250231.1">
    <property type="nucleotide sequence ID" value="NZ_BNCI01000001.1"/>
</dbReference>
<gene>
    <name evidence="2" type="ORF">GCM10017044_07770</name>
</gene>
<evidence type="ECO:0000313" key="3">
    <source>
        <dbReference type="Proteomes" id="UP000630923"/>
    </source>
</evidence>
<comment type="caution">
    <text evidence="2">The sequence shown here is derived from an EMBL/GenBank/DDBJ whole genome shotgun (WGS) entry which is preliminary data.</text>
</comment>
<protein>
    <recommendedName>
        <fullName evidence="4">LPS export ABC transporter periplasmic protein LptC</fullName>
    </recommendedName>
</protein>
<accession>A0A919AMR1</accession>
<dbReference type="Proteomes" id="UP000630923">
    <property type="component" value="Unassembled WGS sequence"/>
</dbReference>
<dbReference type="Pfam" id="PF06835">
    <property type="entry name" value="LptC"/>
    <property type="match status" value="1"/>
</dbReference>
<reference evidence="2" key="2">
    <citation type="submission" date="2020-09" db="EMBL/GenBank/DDBJ databases">
        <authorList>
            <person name="Sun Q."/>
            <person name="Kim S."/>
        </authorList>
    </citation>
    <scope>NUCLEOTIDE SEQUENCE</scope>
    <source>
        <strain evidence="2">KCTC 42590</strain>
    </source>
</reference>
<evidence type="ECO:0000313" key="2">
    <source>
        <dbReference type="EMBL" id="GHF15962.1"/>
    </source>
</evidence>
<dbReference type="EMBL" id="BNCI01000001">
    <property type="protein sequence ID" value="GHF15962.1"/>
    <property type="molecule type" value="Genomic_DNA"/>
</dbReference>
<proteinExistence type="predicted"/>
<organism evidence="2 3">
    <name type="scientific">Kordiimonas sediminis</name>
    <dbReference type="NCBI Taxonomy" id="1735581"/>
    <lineage>
        <taxon>Bacteria</taxon>
        <taxon>Pseudomonadati</taxon>
        <taxon>Pseudomonadota</taxon>
        <taxon>Alphaproteobacteria</taxon>
        <taxon>Kordiimonadales</taxon>
        <taxon>Kordiimonadaceae</taxon>
        <taxon>Kordiimonas</taxon>
    </lineage>
</organism>
<keyword evidence="1" id="KW-0812">Transmembrane</keyword>
<name>A0A919AMR1_9PROT</name>
<keyword evidence="1" id="KW-0472">Membrane</keyword>
<dbReference type="AlphaFoldDB" id="A0A919AMR1"/>
<feature type="transmembrane region" description="Helical" evidence="1">
    <location>
        <begin position="35"/>
        <end position="58"/>
    </location>
</feature>
<evidence type="ECO:0008006" key="4">
    <source>
        <dbReference type="Google" id="ProtNLM"/>
    </source>
</evidence>
<evidence type="ECO:0000256" key="1">
    <source>
        <dbReference type="SAM" id="Phobius"/>
    </source>
</evidence>
<keyword evidence="3" id="KW-1185">Reference proteome</keyword>
<dbReference type="InterPro" id="IPR010664">
    <property type="entry name" value="LipoPS_assembly_LptC-rel"/>
</dbReference>
<keyword evidence="1" id="KW-1133">Transmembrane helix</keyword>
<sequence length="230" mass="25181">MAPVTHHTSDREHTFDNLAPTGHYKEDPLWDRWVFAMRVGLPVVSVILGAITLSWPFINDREVSFTLSREDVARSDSGIRMTNLRYTGTDAVDRLFVVEASSGTQDDPASPRVRLQDIQAHMDIEDNNQARVAARTGIYRHRDGTLSLVGGVTIETDNGYSLKMAGAEIDLKGHTATGQGQVEGVSPLGTLNAGSMEIRVDEREGIFDGGVHIQITPKRQQNTTPGQEGS</sequence>